<dbReference type="GO" id="GO:0004519">
    <property type="term" value="F:endonuclease activity"/>
    <property type="evidence" value="ECO:0007669"/>
    <property type="project" value="UniProtKB-KW"/>
</dbReference>
<accession>S4PAX3</accession>
<proteinExistence type="predicted"/>
<name>S4PAX3_9NEOP</name>
<keyword evidence="1" id="KW-0695">RNA-directed DNA polymerase</keyword>
<keyword evidence="1" id="KW-0378">Hydrolase</keyword>
<sequence length="83" mass="9932">MSKENQNIRQLNKRVRKSIRLDLRRYSRNTIIDTIKENRGPKVFQRKFNTGSGQIYSLLRPDGSKTEDRDEILRTVENFYTDL</sequence>
<organism evidence="1">
    <name type="scientific">Pararge aegeria</name>
    <name type="common">speckled wood butterfly</name>
    <dbReference type="NCBI Taxonomy" id="116150"/>
    <lineage>
        <taxon>Eukaryota</taxon>
        <taxon>Metazoa</taxon>
        <taxon>Ecdysozoa</taxon>
        <taxon>Arthropoda</taxon>
        <taxon>Hexapoda</taxon>
        <taxon>Insecta</taxon>
        <taxon>Pterygota</taxon>
        <taxon>Neoptera</taxon>
        <taxon>Endopterygota</taxon>
        <taxon>Lepidoptera</taxon>
        <taxon>Glossata</taxon>
        <taxon>Ditrysia</taxon>
        <taxon>Papilionoidea</taxon>
        <taxon>Nymphalidae</taxon>
        <taxon>Satyrinae</taxon>
        <taxon>Satyrini</taxon>
        <taxon>Parargina</taxon>
        <taxon>Pararge</taxon>
    </lineage>
</organism>
<reference evidence="1" key="2">
    <citation type="submission" date="2013-05" db="EMBL/GenBank/DDBJ databases">
        <authorList>
            <person name="Carter J.-M."/>
            <person name="Baker S.C."/>
            <person name="Pink R."/>
            <person name="Carter D.R.F."/>
            <person name="Collins A."/>
            <person name="Tomlin J."/>
            <person name="Gibbs M."/>
            <person name="Breuker C.J."/>
        </authorList>
    </citation>
    <scope>NUCLEOTIDE SEQUENCE</scope>
    <source>
        <tissue evidence="1">Ovary</tissue>
    </source>
</reference>
<keyword evidence="1" id="KW-0255">Endonuclease</keyword>
<evidence type="ECO:0000313" key="1">
    <source>
        <dbReference type="EMBL" id="JAA84050.1"/>
    </source>
</evidence>
<keyword evidence="1" id="KW-0540">Nuclease</keyword>
<dbReference type="GO" id="GO:0003964">
    <property type="term" value="F:RNA-directed DNA polymerase activity"/>
    <property type="evidence" value="ECO:0007669"/>
    <property type="project" value="UniProtKB-KW"/>
</dbReference>
<protein>
    <submittedName>
        <fullName evidence="1">Endonuclease-reverse transcriptase</fullName>
    </submittedName>
</protein>
<keyword evidence="1" id="KW-0548">Nucleotidyltransferase</keyword>
<keyword evidence="1" id="KW-0808">Transferase</keyword>
<dbReference type="EMBL" id="GAIX01008510">
    <property type="protein sequence ID" value="JAA84050.1"/>
    <property type="molecule type" value="Transcribed_RNA"/>
</dbReference>
<feature type="non-terminal residue" evidence="1">
    <location>
        <position position="83"/>
    </location>
</feature>
<dbReference type="AlphaFoldDB" id="S4PAX3"/>
<reference evidence="1" key="1">
    <citation type="journal article" date="2013" name="BMC Genomics">
        <title>Unscrambling butterfly oogenesis.</title>
        <authorList>
            <person name="Carter J.M."/>
            <person name="Baker S.C."/>
            <person name="Pink R."/>
            <person name="Carter D.R."/>
            <person name="Collins A."/>
            <person name="Tomlin J."/>
            <person name="Gibbs M."/>
            <person name="Breuker C.J."/>
        </authorList>
    </citation>
    <scope>NUCLEOTIDE SEQUENCE</scope>
    <source>
        <tissue evidence="1">Ovary</tissue>
    </source>
</reference>